<sequence length="147" mass="15682">MANIQLQHFVLVVYLHRAASLVVDADLVVDGVVGGFGTEDEVEDAGGDGQEEDEEKQRAAAETEAAAGSAAGFAAAGEALDAVGVLGGRNSVDLILRDLDDIDPVKDLLVHFKLPDRDIVFETISGSDKSSEAATLRRLMRWRCRAM</sequence>
<reference evidence="3 4" key="1">
    <citation type="submission" date="2024-05" db="EMBL/GenBank/DDBJ databases">
        <title>Haplotype-resolved chromosome-level genome assembly of Huyou (Citrus changshanensis).</title>
        <authorList>
            <person name="Miao C."/>
            <person name="Chen W."/>
            <person name="Wu Y."/>
            <person name="Wang L."/>
            <person name="Zhao S."/>
            <person name="Grierson D."/>
            <person name="Xu C."/>
            <person name="Chen K."/>
        </authorList>
    </citation>
    <scope>NUCLEOTIDE SEQUENCE [LARGE SCALE GENOMIC DNA]</scope>
    <source>
        <strain evidence="3">01-14</strain>
        <tissue evidence="3">Leaf</tissue>
    </source>
</reference>
<evidence type="ECO:0000256" key="2">
    <source>
        <dbReference type="SAM" id="SignalP"/>
    </source>
</evidence>
<dbReference type="AlphaFoldDB" id="A0AAP0LZZ2"/>
<gene>
    <name evidence="3" type="ORF">WN944_003682</name>
</gene>
<evidence type="ECO:0000313" key="4">
    <source>
        <dbReference type="Proteomes" id="UP001428341"/>
    </source>
</evidence>
<keyword evidence="2" id="KW-0732">Signal</keyword>
<feature type="signal peptide" evidence="2">
    <location>
        <begin position="1"/>
        <end position="20"/>
    </location>
</feature>
<comment type="caution">
    <text evidence="3">The sequence shown here is derived from an EMBL/GenBank/DDBJ whole genome shotgun (WGS) entry which is preliminary data.</text>
</comment>
<proteinExistence type="predicted"/>
<feature type="compositionally biased region" description="Acidic residues" evidence="1">
    <location>
        <begin position="39"/>
        <end position="54"/>
    </location>
</feature>
<keyword evidence="4" id="KW-1185">Reference proteome</keyword>
<name>A0AAP0LZZ2_9ROSI</name>
<dbReference type="EMBL" id="JBCGBO010000006">
    <property type="protein sequence ID" value="KAK9192986.1"/>
    <property type="molecule type" value="Genomic_DNA"/>
</dbReference>
<protein>
    <submittedName>
        <fullName evidence="3">Uncharacterized protein</fullName>
    </submittedName>
</protein>
<organism evidence="3 4">
    <name type="scientific">Citrus x changshan-huyou</name>
    <dbReference type="NCBI Taxonomy" id="2935761"/>
    <lineage>
        <taxon>Eukaryota</taxon>
        <taxon>Viridiplantae</taxon>
        <taxon>Streptophyta</taxon>
        <taxon>Embryophyta</taxon>
        <taxon>Tracheophyta</taxon>
        <taxon>Spermatophyta</taxon>
        <taxon>Magnoliopsida</taxon>
        <taxon>eudicotyledons</taxon>
        <taxon>Gunneridae</taxon>
        <taxon>Pentapetalae</taxon>
        <taxon>rosids</taxon>
        <taxon>malvids</taxon>
        <taxon>Sapindales</taxon>
        <taxon>Rutaceae</taxon>
        <taxon>Aurantioideae</taxon>
        <taxon>Citrus</taxon>
    </lineage>
</organism>
<dbReference type="Proteomes" id="UP001428341">
    <property type="component" value="Unassembled WGS sequence"/>
</dbReference>
<evidence type="ECO:0000313" key="3">
    <source>
        <dbReference type="EMBL" id="KAK9192986.1"/>
    </source>
</evidence>
<evidence type="ECO:0000256" key="1">
    <source>
        <dbReference type="SAM" id="MobiDB-lite"/>
    </source>
</evidence>
<feature type="chain" id="PRO_5042957979" evidence="2">
    <location>
        <begin position="21"/>
        <end position="147"/>
    </location>
</feature>
<accession>A0AAP0LZZ2</accession>
<feature type="region of interest" description="Disordered" evidence="1">
    <location>
        <begin position="39"/>
        <end position="63"/>
    </location>
</feature>